<dbReference type="GO" id="GO:0016567">
    <property type="term" value="P:protein ubiquitination"/>
    <property type="evidence" value="ECO:0007669"/>
    <property type="project" value="UniProtKB-UniPathway"/>
</dbReference>
<dbReference type="UniPathway" id="UPA00143"/>
<feature type="compositionally biased region" description="Low complexity" evidence="1">
    <location>
        <begin position="545"/>
        <end position="555"/>
    </location>
</feature>
<feature type="compositionally biased region" description="Basic and acidic residues" evidence="1">
    <location>
        <begin position="119"/>
        <end position="138"/>
    </location>
</feature>
<sequence>MDSLKVPESGLLLSGPSGSDSDLPPQAFVLNLSDDVLSQMISRVRLGDNLELELGKTPTLHYGSHSHQISQPEHDVPVDLYLTKPYESLRRAERLPYAGSLFSKLKSPQIAPKKAPQTSKEDEAKKASQTNKEDETKKQPAVSSKSSTSSGLDSDIEALQNGLAAHDAARDRARVVAKLPIAGKGRNKLLSNNYASTSTSKSIPTSPAVNSVRSPTSAPQITATQQVMERKKEQRFTLVHELAIAAQTTEHLRAKWTGKEEDFKAALEKTAHYDGDSHTWTMKQPYWRELNVWKYNYATQEEREAAIDRAIRQYDKLRLSASESEWQLLLPKAERDKGKCLSRLQANIAKGPPQQAPKTKTQKPDDNPGSKDDANSPEGDKPRTGGESMSRSNSSTLPAKAKKPSAQEAQAKRLLSNAKSKASAPKTSPSKSKQPAASKNDKNDRRVLSAAIVENSDSSEGEAPVVKPKAGPTTSKDMSTVAKDALTTAAKDTVVVGTRPLAPREPVKKQQAVKRARDESDSSSSSGTPLSKRIKPKQPVPVPKPRTQTTKTKYPGQGQSARVSSSTYRSKNINNTSPTKSSPLASSPPTNASDLDEPTPPTSTKRKMEVESKSTSCKRRAVESVPADVLNKAHKFKTCYQKYEALHHEISALDNPPRDKLADLLDMRNRLEHMKKDIYKQCSPRRE</sequence>
<feature type="compositionally biased region" description="Polar residues" evidence="1">
    <location>
        <begin position="208"/>
        <end position="220"/>
    </location>
</feature>
<feature type="region of interest" description="Disordered" evidence="1">
    <location>
        <begin position="189"/>
        <end position="220"/>
    </location>
</feature>
<keyword evidence="3" id="KW-1185">Reference proteome</keyword>
<feature type="compositionally biased region" description="Low complexity" evidence="1">
    <location>
        <begin position="480"/>
        <end position="496"/>
    </location>
</feature>
<name>A0A8K0J0Z5_9HYPO</name>
<comment type="caution">
    <text evidence="2">The sequence shown here is derived from an EMBL/GenBank/DDBJ whole genome shotgun (WGS) entry which is preliminary data.</text>
</comment>
<reference evidence="2" key="1">
    <citation type="journal article" date="2020" name="bioRxiv">
        <title>Whole genome comparisons of ergot fungi reveals the divergence and evolution of species within the genus Claviceps are the result of varying mechanisms driving genome evolution and host range expansion.</title>
        <authorList>
            <person name="Wyka S.A."/>
            <person name="Mondo S.J."/>
            <person name="Liu M."/>
            <person name="Dettman J."/>
            <person name="Nalam V."/>
            <person name="Broders K.D."/>
        </authorList>
    </citation>
    <scope>NUCLEOTIDE SEQUENCE</scope>
    <source>
        <strain evidence="2">CCC 489</strain>
    </source>
</reference>
<feature type="compositionally biased region" description="Low complexity" evidence="1">
    <location>
        <begin position="143"/>
        <end position="153"/>
    </location>
</feature>
<feature type="compositionally biased region" description="Basic and acidic residues" evidence="1">
    <location>
        <begin position="362"/>
        <end position="384"/>
    </location>
</feature>
<feature type="region of interest" description="Disordered" evidence="1">
    <location>
        <begin position="107"/>
        <end position="153"/>
    </location>
</feature>
<dbReference type="EMBL" id="SRPY01001003">
    <property type="protein sequence ID" value="KAG5915279.1"/>
    <property type="molecule type" value="Genomic_DNA"/>
</dbReference>
<accession>A0A8K0J0Z5</accession>
<dbReference type="Proteomes" id="UP000811619">
    <property type="component" value="Unassembled WGS sequence"/>
</dbReference>
<evidence type="ECO:0000256" key="1">
    <source>
        <dbReference type="SAM" id="MobiDB-lite"/>
    </source>
</evidence>
<feature type="compositionally biased region" description="Polar residues" evidence="1">
    <location>
        <begin position="387"/>
        <end position="397"/>
    </location>
</feature>
<feature type="region of interest" description="Disordered" evidence="1">
    <location>
        <begin position="347"/>
        <end position="621"/>
    </location>
</feature>
<proteinExistence type="predicted"/>
<feature type="compositionally biased region" description="Low complexity" evidence="1">
    <location>
        <begin position="196"/>
        <end position="207"/>
    </location>
</feature>
<feature type="region of interest" description="Disordered" evidence="1">
    <location>
        <begin position="1"/>
        <end position="23"/>
    </location>
</feature>
<evidence type="ECO:0000313" key="3">
    <source>
        <dbReference type="Proteomes" id="UP000811619"/>
    </source>
</evidence>
<gene>
    <name evidence="2" type="ORF">E4U42_000066</name>
</gene>
<dbReference type="AlphaFoldDB" id="A0A8K0J0Z5"/>
<evidence type="ECO:0000313" key="2">
    <source>
        <dbReference type="EMBL" id="KAG5915279.1"/>
    </source>
</evidence>
<dbReference type="OrthoDB" id="2587563at2759"/>
<feature type="compositionally biased region" description="Low complexity" evidence="1">
    <location>
        <begin position="9"/>
        <end position="23"/>
    </location>
</feature>
<organism evidence="2 3">
    <name type="scientific">Claviceps africana</name>
    <dbReference type="NCBI Taxonomy" id="83212"/>
    <lineage>
        <taxon>Eukaryota</taxon>
        <taxon>Fungi</taxon>
        <taxon>Dikarya</taxon>
        <taxon>Ascomycota</taxon>
        <taxon>Pezizomycotina</taxon>
        <taxon>Sordariomycetes</taxon>
        <taxon>Hypocreomycetidae</taxon>
        <taxon>Hypocreales</taxon>
        <taxon>Clavicipitaceae</taxon>
        <taxon>Claviceps</taxon>
    </lineage>
</organism>
<feature type="compositionally biased region" description="Polar residues" evidence="1">
    <location>
        <begin position="557"/>
        <end position="593"/>
    </location>
</feature>
<feature type="compositionally biased region" description="Low complexity" evidence="1">
    <location>
        <begin position="418"/>
        <end position="438"/>
    </location>
</feature>
<protein>
    <submittedName>
        <fullName evidence="2">Uncharacterized protein</fullName>
    </submittedName>
</protein>